<evidence type="ECO:0000256" key="11">
    <source>
        <dbReference type="ARBA" id="ARBA00023242"/>
    </source>
</evidence>
<comment type="caution">
    <text evidence="23">The sequence shown here is derived from an EMBL/GenBank/DDBJ whole genome shotgun (WGS) entry which is preliminary data.</text>
</comment>
<evidence type="ECO:0000256" key="14">
    <source>
        <dbReference type="ARBA" id="ARBA00057012"/>
    </source>
</evidence>
<comment type="subcellular location">
    <subcellularLocation>
        <location evidence="2">Cytoplasm</location>
    </subcellularLocation>
    <subcellularLocation>
        <location evidence="1">Nucleus</location>
    </subcellularLocation>
</comment>
<reference evidence="23 24" key="1">
    <citation type="submission" date="2019-09" db="EMBL/GenBank/DDBJ databases">
        <title>Bird 10,000 Genomes (B10K) Project - Family phase.</title>
        <authorList>
            <person name="Zhang G."/>
        </authorList>
    </citation>
    <scope>NUCLEOTIDE SEQUENCE [LARGE SCALE GENOMIC DNA]</scope>
    <source>
        <strain evidence="23">B10K-DU-029-80</strain>
        <tissue evidence="23">Muscle</tissue>
    </source>
</reference>
<dbReference type="PROSITE" id="PS50127">
    <property type="entry name" value="UBC_2"/>
    <property type="match status" value="1"/>
</dbReference>
<dbReference type="Pfam" id="PF00179">
    <property type="entry name" value="UQ_con"/>
    <property type="match status" value="1"/>
</dbReference>
<keyword evidence="3" id="KW-0963">Cytoplasm</keyword>
<dbReference type="EMBL" id="VZRU01010448">
    <property type="protein sequence ID" value="NWW48521.1"/>
    <property type="molecule type" value="Genomic_DNA"/>
</dbReference>
<dbReference type="InterPro" id="IPR057735">
    <property type="entry name" value="UBE2O-like_tSH3-B"/>
</dbReference>
<evidence type="ECO:0000313" key="23">
    <source>
        <dbReference type="EMBL" id="NWW48521.1"/>
    </source>
</evidence>
<evidence type="ECO:0000256" key="12">
    <source>
        <dbReference type="ARBA" id="ARBA00035845"/>
    </source>
</evidence>
<feature type="compositionally biased region" description="Basic residues" evidence="21">
    <location>
        <begin position="393"/>
        <end position="404"/>
    </location>
</feature>
<dbReference type="PANTHER" id="PTHR46116:SF15">
    <property type="entry name" value="(E3-INDEPENDENT) E2 UBIQUITIN-CONJUGATING ENZYME"/>
    <property type="match status" value="1"/>
</dbReference>
<accession>A0A7K6NGX9</accession>
<keyword evidence="5" id="KW-0808">Transferase</keyword>
<evidence type="ECO:0000256" key="10">
    <source>
        <dbReference type="ARBA" id="ARBA00023054"/>
    </source>
</evidence>
<dbReference type="Gene3D" id="3.10.110.10">
    <property type="entry name" value="Ubiquitin Conjugating Enzyme"/>
    <property type="match status" value="1"/>
</dbReference>
<evidence type="ECO:0000256" key="1">
    <source>
        <dbReference type="ARBA" id="ARBA00004123"/>
    </source>
</evidence>
<feature type="region of interest" description="Disordered" evidence="21">
    <location>
        <begin position="262"/>
        <end position="406"/>
    </location>
</feature>
<evidence type="ECO:0000256" key="17">
    <source>
        <dbReference type="ARBA" id="ARBA00077073"/>
    </source>
</evidence>
<keyword evidence="8" id="KW-0067">ATP-binding</keyword>
<dbReference type="Pfam" id="PF23046">
    <property type="entry name" value="tSH3-B_UBE2O"/>
    <property type="match status" value="1"/>
</dbReference>
<gene>
    <name evidence="23" type="primary">Ube2o</name>
    <name evidence="23" type="ORF">PEDTOR_R12522</name>
</gene>
<dbReference type="FunFam" id="3.10.110.10:FF:000045">
    <property type="entry name" value="Ubiquitin conjugating enzyme E2 O"/>
    <property type="match status" value="1"/>
</dbReference>
<evidence type="ECO:0000256" key="2">
    <source>
        <dbReference type="ARBA" id="ARBA00004496"/>
    </source>
</evidence>
<evidence type="ECO:0000256" key="3">
    <source>
        <dbReference type="ARBA" id="ARBA00022490"/>
    </source>
</evidence>
<feature type="compositionally biased region" description="Basic and acidic residues" evidence="21">
    <location>
        <begin position="306"/>
        <end position="321"/>
    </location>
</feature>
<comment type="catalytic activity">
    <reaction evidence="12">
        <text>S-ubiquitinyl-[E1 ubiquitin-activating enzyme]-L-cysteine + [acceptor protein]-L-lysine = [E1 ubiquitin-activating enzyme]-L-cysteine + N(6)-monoubiquitinyl-[acceptor protein]-L-lysine.</text>
        <dbReference type="EC" id="2.3.2.24"/>
    </reaction>
</comment>
<feature type="region of interest" description="Disordered" evidence="21">
    <location>
        <begin position="744"/>
        <end position="770"/>
    </location>
</feature>
<dbReference type="Proteomes" id="UP000565207">
    <property type="component" value="Unassembled WGS sequence"/>
</dbReference>
<dbReference type="GO" id="GO:0061631">
    <property type="term" value="F:ubiquitin conjugating enzyme activity"/>
    <property type="evidence" value="ECO:0007669"/>
    <property type="project" value="UniProtKB-EC"/>
</dbReference>
<keyword evidence="4" id="KW-0597">Phosphoprotein</keyword>
<evidence type="ECO:0000256" key="16">
    <source>
        <dbReference type="ARBA" id="ARBA00076102"/>
    </source>
</evidence>
<comment type="function">
    <text evidence="14">E2/E3 hybrid ubiquitin-protein ligase that displays both E2 and E3 ligase activities and mediates monoubiquitination of target proteins. Negatively regulates TRAF6-mediated NF-kappa-B activation independently of its E2 activity. Acts as a positive regulator of BMP7 signaling by mediating monoubiquitination of SMAD6, thereby regulating adipogenesis. Mediates monoubiquitination at different sites of the nuclear localization signal (NLS) of BAP1, leading to cytoplasmic retention of BAP1. Also able to monoubiquitinate the NLS of other chromatin-associated proteins, such as INO80 and CXXC1, affecting their subcellular location. Acts as a regulator of retrograde transport by assisting the TRIM27:MAGEL2 E3 ubiquitin ligase complex to mediate 'Lys-63'-linked ubiquitination of WASHC1, leading to promote endosomal F-actin assembly.</text>
</comment>
<feature type="compositionally biased region" description="Acidic residues" evidence="21">
    <location>
        <begin position="349"/>
        <end position="361"/>
    </location>
</feature>
<dbReference type="InterPro" id="IPR057733">
    <property type="entry name" value="UBE2O-like_SH3-B"/>
</dbReference>
<sequence>LKLEDRSVVPRDVVRHMSSSDSQCGTVIDVNIECAVKLVGTNCILYPVNSKDLQHIWPFMYGDYIAYDCWLGKVYDLKNQVILKLSNGARCSMSTEDGAKLYDVCPHVSDSGLFFDDSYGFYPGQVLIGPSKVFSSVQWLSGVKPVLSTKSKFRVVVEEVQVVELKVTWITKSFCPGGTDSVSPPPSIISQEKLSRVKRLGCFDHAQRQLGERCLYVFPDKVEPAKITCECPERNCVLGEGSVAKKVRRLLKKQIVKIMSCSPESQGTSEAPDKESAAAADQKSEELKPGSKCELDDSPNSTSSPGERKEEQPEEMGKEKGGAAARQQQPPFLLKDEGSSDYRLQSMEQDADDEAADDTDDTSSVTSSASSTASSQSGSGTGRKKSIPLSIKNLKRKHKKKKTKISREFKPGDRVAVEVVTTMTSADVMWQDGTVETNIRSNELIPVHHLDNNEFCPGDFVVDKRAQSSQDPGLYGVVQSGDHIGRTCVVKWFKLKSSGDDVELIGEEEDVSVYDIADHPDFRFRTTDIVIRIGNSDGATAKEDEVGSGHSYLTTLSPSINGDIERDIRDTERHLYNIESEIEESDYDSVDGSTSGASSEWEDESDSWETDNGLMEDDHPKIEELEPEEPPAEDVKKVEEQVQGAVAMAVADLAAEKAGKDGAPKSFRELKEAIKILESLKNMTVEQLLTGSPTSPTVELEKPTREKKFLDDIKKLQENLKKTLDNVAIAEEEKMEAMVETEKKEEKAEAQTPVRSEWPSDTPVLCQQSGGKPGVTFTSAKGEVFSVLEYAPDSHAFKKMEFQPPEAKKFFSTVRKEMALLATSLPDGIMVKTFEDRMASDLFSALIKGPTRTPYEDGLFLFDIQLPNIYPAVPPLFRYLSQCSGRLNPNLYDNGKVCVSLLGTWIGKGTERWTSKSSLLQVLISIQGLILVNEPYYNEAGFDSDRGLQEGYENSRCYNEMTLIRVVQSMMQLLRRPVEVFEHEIREHFRCNGWRLVSRIESWLETNELVERSHEQANGADSTSLLSACGALAESPGDNAGSLGEYGSSSEQGAAAELSDSALDGKEELDELEFTTSTSNIGDLQQYSDSESTGQARGLDLARDRMDEGKAAQDSASQPSVKPKKRRKSYRSFLPEKSGYPDIGFPLFPLSKGFIKSIRGVLQQYRAALAGANIPEWTEDK</sequence>
<dbReference type="Pfam" id="PF23043">
    <property type="entry name" value="SH3-B_UBE2O"/>
    <property type="match status" value="1"/>
</dbReference>
<evidence type="ECO:0000256" key="8">
    <source>
        <dbReference type="ARBA" id="ARBA00022840"/>
    </source>
</evidence>
<evidence type="ECO:0000256" key="21">
    <source>
        <dbReference type="SAM" id="MobiDB-lite"/>
    </source>
</evidence>
<feature type="region of interest" description="Disordered" evidence="21">
    <location>
        <begin position="1040"/>
        <end position="1059"/>
    </location>
</feature>
<protein>
    <recommendedName>
        <fullName evidence="13">(E3-independent) E2 ubiquitin-conjugating enzyme</fullName>
        <ecNumber evidence="13">2.3.2.24</ecNumber>
    </recommendedName>
    <alternativeName>
        <fullName evidence="17">E2/E3 hybrid ubiquitin-protein ligase UBE2O</fullName>
    </alternativeName>
    <alternativeName>
        <fullName evidence="20">Ubiquitin carrier protein O</fullName>
    </alternativeName>
    <alternativeName>
        <fullName evidence="16">Ubiquitin-conjugating enzyme E2 O</fullName>
    </alternativeName>
    <alternativeName>
        <fullName evidence="19">Ubiquitin-conjugating enzyme E2 of 230 kDa</fullName>
    </alternativeName>
    <alternativeName>
        <fullName evidence="18">Ubiquitin-protein ligase O</fullName>
    </alternativeName>
</protein>
<feature type="compositionally biased region" description="Acidic residues" evidence="21">
    <location>
        <begin position="600"/>
        <end position="609"/>
    </location>
</feature>
<evidence type="ECO:0000256" key="19">
    <source>
        <dbReference type="ARBA" id="ARBA00081850"/>
    </source>
</evidence>
<dbReference type="EC" id="2.3.2.24" evidence="13"/>
<evidence type="ECO:0000256" key="9">
    <source>
        <dbReference type="ARBA" id="ARBA00022843"/>
    </source>
</evidence>
<dbReference type="SUPFAM" id="SSF54495">
    <property type="entry name" value="UBC-like"/>
    <property type="match status" value="1"/>
</dbReference>
<feature type="region of interest" description="Disordered" evidence="21">
    <location>
        <begin position="1106"/>
        <end position="1135"/>
    </location>
</feature>
<dbReference type="GO" id="GO:0005737">
    <property type="term" value="C:cytoplasm"/>
    <property type="evidence" value="ECO:0007669"/>
    <property type="project" value="UniProtKB-SubCell"/>
</dbReference>
<dbReference type="AlphaFoldDB" id="A0A7K6NGX9"/>
<evidence type="ECO:0000256" key="7">
    <source>
        <dbReference type="ARBA" id="ARBA00022786"/>
    </source>
</evidence>
<comment type="subunit">
    <text evidence="15">Interacts with CPNE1 (via VWFA domain) and CPNE4 (via VWFA domain). Interacts with UBR2.</text>
</comment>
<dbReference type="PANTHER" id="PTHR46116">
    <property type="entry name" value="(E3-INDEPENDENT) E2 UBIQUITIN-CONJUGATING ENZYME"/>
    <property type="match status" value="1"/>
</dbReference>
<dbReference type="InterPro" id="IPR000608">
    <property type="entry name" value="UBC"/>
</dbReference>
<feature type="non-terminal residue" evidence="23">
    <location>
        <position position="1181"/>
    </location>
</feature>
<feature type="region of interest" description="Disordered" evidence="21">
    <location>
        <begin position="580"/>
        <end position="616"/>
    </location>
</feature>
<keyword evidence="11" id="KW-0539">Nucleus</keyword>
<dbReference type="GO" id="GO:0005524">
    <property type="term" value="F:ATP binding"/>
    <property type="evidence" value="ECO:0007669"/>
    <property type="project" value="UniProtKB-KW"/>
</dbReference>
<feature type="compositionally biased region" description="Basic and acidic residues" evidence="21">
    <location>
        <begin position="271"/>
        <end position="295"/>
    </location>
</feature>
<evidence type="ECO:0000256" key="15">
    <source>
        <dbReference type="ARBA" id="ARBA00065490"/>
    </source>
</evidence>
<keyword evidence="24" id="KW-1185">Reference proteome</keyword>
<evidence type="ECO:0000256" key="20">
    <source>
        <dbReference type="ARBA" id="ARBA00082143"/>
    </source>
</evidence>
<dbReference type="CDD" id="cd23837">
    <property type="entry name" value="UBCc_UBE2O"/>
    <property type="match status" value="1"/>
</dbReference>
<dbReference type="SMART" id="SM00212">
    <property type="entry name" value="UBCc"/>
    <property type="match status" value="1"/>
</dbReference>
<feature type="compositionally biased region" description="Low complexity" evidence="21">
    <location>
        <begin position="362"/>
        <end position="378"/>
    </location>
</feature>
<keyword evidence="9" id="KW-0832">Ubl conjugation</keyword>
<dbReference type="GO" id="GO:0005634">
    <property type="term" value="C:nucleus"/>
    <property type="evidence" value="ECO:0007669"/>
    <property type="project" value="UniProtKB-SubCell"/>
</dbReference>
<evidence type="ECO:0000256" key="6">
    <source>
        <dbReference type="ARBA" id="ARBA00022741"/>
    </source>
</evidence>
<proteinExistence type="predicted"/>
<evidence type="ECO:0000256" key="18">
    <source>
        <dbReference type="ARBA" id="ARBA00077504"/>
    </source>
</evidence>
<feature type="non-terminal residue" evidence="23">
    <location>
        <position position="1"/>
    </location>
</feature>
<keyword evidence="6" id="KW-0547">Nucleotide-binding</keyword>
<evidence type="ECO:0000259" key="22">
    <source>
        <dbReference type="PROSITE" id="PS50127"/>
    </source>
</evidence>
<keyword evidence="10" id="KW-0175">Coiled coil</keyword>
<evidence type="ECO:0000313" key="24">
    <source>
        <dbReference type="Proteomes" id="UP000565207"/>
    </source>
</evidence>
<feature type="compositionally biased region" description="Acidic residues" evidence="21">
    <location>
        <begin position="580"/>
        <end position="589"/>
    </location>
</feature>
<keyword evidence="7" id="KW-0833">Ubl conjugation pathway</keyword>
<evidence type="ECO:0000256" key="4">
    <source>
        <dbReference type="ARBA" id="ARBA00022553"/>
    </source>
</evidence>
<dbReference type="InterPro" id="IPR016135">
    <property type="entry name" value="UBQ-conjugating_enzyme/RWD"/>
</dbReference>
<name>A0A7K6NGX9_PEDTO</name>
<evidence type="ECO:0000256" key="13">
    <source>
        <dbReference type="ARBA" id="ARBA00039076"/>
    </source>
</evidence>
<evidence type="ECO:0000256" key="5">
    <source>
        <dbReference type="ARBA" id="ARBA00022679"/>
    </source>
</evidence>
<feature type="domain" description="UBC core" evidence="22">
    <location>
        <begin position="809"/>
        <end position="971"/>
    </location>
</feature>
<organism evidence="23 24">
    <name type="scientific">Pedionomus torquatus</name>
    <name type="common">Plains-wanderer</name>
    <dbReference type="NCBI Taxonomy" id="227192"/>
    <lineage>
        <taxon>Eukaryota</taxon>
        <taxon>Metazoa</taxon>
        <taxon>Chordata</taxon>
        <taxon>Craniata</taxon>
        <taxon>Vertebrata</taxon>
        <taxon>Euteleostomi</taxon>
        <taxon>Archelosauria</taxon>
        <taxon>Archosauria</taxon>
        <taxon>Dinosauria</taxon>
        <taxon>Saurischia</taxon>
        <taxon>Theropoda</taxon>
        <taxon>Coelurosauria</taxon>
        <taxon>Aves</taxon>
        <taxon>Neognathae</taxon>
        <taxon>Neoaves</taxon>
        <taxon>Charadriiformes</taxon>
        <taxon>Pedionomidae</taxon>
        <taxon>Pedionomus</taxon>
    </lineage>
</organism>